<evidence type="ECO:0000256" key="4">
    <source>
        <dbReference type="PROSITE-ProRule" id="PRU00335"/>
    </source>
</evidence>
<name>A0A1S1N2Y6_9MYCO</name>
<sequence>MLTEKPANRKRLGGVPYSAAQTRILDAALDLIADHGVSGTSLQMIADAVGVTKAAVYHQFKTKEEIVIAVTDRELGTLEEALAAAEAQPEPLAARKALLTDVIEMAVRRRRWVRTLQSDPVIVRLLGEHEPFRQFISRLYGILLGTPDDTEARIAAALLSGAIGGTVVNPLVDDVDDATLCAVLIPLIERMMQLPVKAAPAVDVVGN</sequence>
<keyword evidence="2 4" id="KW-0238">DNA-binding</keyword>
<gene>
    <name evidence="7" type="primary">acrR_2</name>
    <name evidence="6" type="ORF">BKN37_23845</name>
    <name evidence="7" type="ORF">C1Y40_05409</name>
</gene>
<dbReference type="PANTHER" id="PTHR30055:SF234">
    <property type="entry name" value="HTH-TYPE TRANSCRIPTIONAL REGULATOR BETI"/>
    <property type="match status" value="1"/>
</dbReference>
<dbReference type="PRINTS" id="PR00455">
    <property type="entry name" value="HTHTETR"/>
</dbReference>
<dbReference type="AlphaFoldDB" id="A0A1S1N2Y6"/>
<dbReference type="RefSeq" id="WP_071029408.1">
    <property type="nucleotide sequence ID" value="NZ_MLQM01000202.1"/>
</dbReference>
<reference evidence="7" key="3">
    <citation type="submission" date="2018-01" db="EMBL/GenBank/DDBJ databases">
        <authorList>
            <person name="Gaut B.S."/>
            <person name="Morton B.R."/>
            <person name="Clegg M.T."/>
            <person name="Duvall M.R."/>
        </authorList>
    </citation>
    <scope>NUCLEOTIDE SEQUENCE</scope>
    <source>
        <strain evidence="7">ATCC BAA-2683</strain>
    </source>
</reference>
<reference evidence="7 9" key="2">
    <citation type="journal article" date="2017" name="Int. J. Syst. Evol. Microbiol.">
        <title>Mycobacterium talmoniae sp. nov., a slowly growing mycobacterium isolated from human respiratory samples.</title>
        <authorList>
            <person name="Davidson R.M."/>
            <person name="DeGroote M.A."/>
            <person name="Marola J.L."/>
            <person name="Buss S."/>
            <person name="Jones V."/>
            <person name="McNeil M.R."/>
            <person name="Freifeld A.G."/>
            <person name="Elaine Epperson L."/>
            <person name="Hasan N.A."/>
            <person name="Jackson M."/>
            <person name="Iwen P.C."/>
            <person name="Salfinger M."/>
            <person name="Strong M."/>
        </authorList>
    </citation>
    <scope>NUCLEOTIDE SEQUENCE [LARGE SCALE GENOMIC DNA]</scope>
    <source>
        <strain evidence="7 9">ATCC BAA-2683</strain>
    </source>
</reference>
<reference evidence="6 8" key="1">
    <citation type="submission" date="2016-10" db="EMBL/GenBank/DDBJ databases">
        <title>Genome sequence of Mycobacterium talmonii.</title>
        <authorList>
            <person name="Greninger A.L."/>
            <person name="Elliott B."/>
            <person name="Vasireddy S."/>
            <person name="Vasireddy R."/>
        </authorList>
    </citation>
    <scope>NUCLEOTIDE SEQUENCE [LARGE SCALE GENOMIC DNA]</scope>
    <source>
        <strain evidence="6">MO-5499</strain>
        <strain evidence="8">NE-TNMC-100812</strain>
    </source>
</reference>
<evidence type="ECO:0000256" key="3">
    <source>
        <dbReference type="ARBA" id="ARBA00023163"/>
    </source>
</evidence>
<evidence type="ECO:0000313" key="7">
    <source>
        <dbReference type="EMBL" id="PQM44432.1"/>
    </source>
</evidence>
<keyword evidence="1" id="KW-0805">Transcription regulation</keyword>
<evidence type="ECO:0000313" key="9">
    <source>
        <dbReference type="Proteomes" id="UP000238296"/>
    </source>
</evidence>
<protein>
    <submittedName>
        <fullName evidence="7">HTH-type transcriptional regulator AcrR</fullName>
    </submittedName>
    <submittedName>
        <fullName evidence="6">TetR family transcriptional regulator</fullName>
    </submittedName>
</protein>
<evidence type="ECO:0000313" key="8">
    <source>
        <dbReference type="Proteomes" id="UP000179734"/>
    </source>
</evidence>
<dbReference type="Gene3D" id="1.10.357.10">
    <property type="entry name" value="Tetracycline Repressor, domain 2"/>
    <property type="match status" value="1"/>
</dbReference>
<dbReference type="GO" id="GO:0003700">
    <property type="term" value="F:DNA-binding transcription factor activity"/>
    <property type="evidence" value="ECO:0007669"/>
    <property type="project" value="TreeGrafter"/>
</dbReference>
<evidence type="ECO:0000259" key="5">
    <source>
        <dbReference type="PROSITE" id="PS50977"/>
    </source>
</evidence>
<dbReference type="SUPFAM" id="SSF46689">
    <property type="entry name" value="Homeodomain-like"/>
    <property type="match status" value="1"/>
</dbReference>
<organism evidence="6 8">
    <name type="scientific">Mycobacterium talmoniae</name>
    <dbReference type="NCBI Taxonomy" id="1858794"/>
    <lineage>
        <taxon>Bacteria</taxon>
        <taxon>Bacillati</taxon>
        <taxon>Actinomycetota</taxon>
        <taxon>Actinomycetes</taxon>
        <taxon>Mycobacteriales</taxon>
        <taxon>Mycobacteriaceae</taxon>
        <taxon>Mycobacterium</taxon>
    </lineage>
</organism>
<dbReference type="EMBL" id="MLQM01000202">
    <property type="protein sequence ID" value="OHU93753.1"/>
    <property type="molecule type" value="Genomic_DNA"/>
</dbReference>
<feature type="domain" description="HTH tetR-type" evidence="5">
    <location>
        <begin position="18"/>
        <end position="78"/>
    </location>
</feature>
<dbReference type="GO" id="GO:0000976">
    <property type="term" value="F:transcription cis-regulatory region binding"/>
    <property type="evidence" value="ECO:0007669"/>
    <property type="project" value="TreeGrafter"/>
</dbReference>
<proteinExistence type="predicted"/>
<comment type="caution">
    <text evidence="6">The sequence shown here is derived from an EMBL/GenBank/DDBJ whole genome shotgun (WGS) entry which is preliminary data.</text>
</comment>
<dbReference type="PROSITE" id="PS50977">
    <property type="entry name" value="HTH_TETR_2"/>
    <property type="match status" value="1"/>
</dbReference>
<keyword evidence="8" id="KW-1185">Reference proteome</keyword>
<evidence type="ECO:0000313" key="6">
    <source>
        <dbReference type="EMBL" id="OHU93753.1"/>
    </source>
</evidence>
<dbReference type="PANTHER" id="PTHR30055">
    <property type="entry name" value="HTH-TYPE TRANSCRIPTIONAL REGULATOR RUTR"/>
    <property type="match status" value="1"/>
</dbReference>
<dbReference type="Proteomes" id="UP000179734">
    <property type="component" value="Unassembled WGS sequence"/>
</dbReference>
<dbReference type="InterPro" id="IPR009057">
    <property type="entry name" value="Homeodomain-like_sf"/>
</dbReference>
<dbReference type="Proteomes" id="UP000238296">
    <property type="component" value="Unassembled WGS sequence"/>
</dbReference>
<evidence type="ECO:0000256" key="2">
    <source>
        <dbReference type="ARBA" id="ARBA00023125"/>
    </source>
</evidence>
<keyword evidence="3" id="KW-0804">Transcription</keyword>
<dbReference type="EMBL" id="PPEA01000806">
    <property type="protein sequence ID" value="PQM44432.1"/>
    <property type="molecule type" value="Genomic_DNA"/>
</dbReference>
<dbReference type="InterPro" id="IPR001647">
    <property type="entry name" value="HTH_TetR"/>
</dbReference>
<dbReference type="Pfam" id="PF00440">
    <property type="entry name" value="TetR_N"/>
    <property type="match status" value="1"/>
</dbReference>
<accession>A0A1S1N2Y6</accession>
<feature type="DNA-binding region" description="H-T-H motif" evidence="4">
    <location>
        <begin position="41"/>
        <end position="60"/>
    </location>
</feature>
<evidence type="ECO:0000256" key="1">
    <source>
        <dbReference type="ARBA" id="ARBA00023015"/>
    </source>
</evidence>
<dbReference type="InterPro" id="IPR050109">
    <property type="entry name" value="HTH-type_TetR-like_transc_reg"/>
</dbReference>